<keyword evidence="7" id="KW-0479">Metal-binding</keyword>
<gene>
    <name evidence="15" type="ORF">MNBD_ACTINO01-1880</name>
</gene>
<dbReference type="GO" id="GO:0005507">
    <property type="term" value="F:copper ion binding"/>
    <property type="evidence" value="ECO:0007669"/>
    <property type="project" value="InterPro"/>
</dbReference>
<keyword evidence="5" id="KW-0679">Respiratory chain</keyword>
<dbReference type="GO" id="GO:0016491">
    <property type="term" value="F:oxidoreductase activity"/>
    <property type="evidence" value="ECO:0007669"/>
    <property type="project" value="UniProtKB-KW"/>
</dbReference>
<keyword evidence="12 13" id="KW-0472">Membrane</keyword>
<name>A0A3B0T9W1_9ZZZZ</name>
<dbReference type="Pfam" id="PF00116">
    <property type="entry name" value="COX2"/>
    <property type="match status" value="1"/>
</dbReference>
<dbReference type="InterPro" id="IPR014222">
    <property type="entry name" value="Cyt_c_oxidase_su2"/>
</dbReference>
<dbReference type="InterPro" id="IPR036257">
    <property type="entry name" value="Cyt_c_oxidase_su2_TM_sf"/>
</dbReference>
<evidence type="ECO:0000256" key="9">
    <source>
        <dbReference type="ARBA" id="ARBA00022982"/>
    </source>
</evidence>
<dbReference type="AlphaFoldDB" id="A0A3B0T9W1"/>
<dbReference type="SUPFAM" id="SSF49503">
    <property type="entry name" value="Cupredoxins"/>
    <property type="match status" value="2"/>
</dbReference>
<evidence type="ECO:0000256" key="8">
    <source>
        <dbReference type="ARBA" id="ARBA00022967"/>
    </source>
</evidence>
<evidence type="ECO:0000256" key="6">
    <source>
        <dbReference type="ARBA" id="ARBA00022692"/>
    </source>
</evidence>
<comment type="subcellular location">
    <subcellularLocation>
        <location evidence="1">Membrane</location>
        <topology evidence="1">Multi-pass membrane protein</topology>
    </subcellularLocation>
</comment>
<evidence type="ECO:0000256" key="12">
    <source>
        <dbReference type="ARBA" id="ARBA00023136"/>
    </source>
</evidence>
<evidence type="ECO:0000256" key="13">
    <source>
        <dbReference type="SAM" id="Phobius"/>
    </source>
</evidence>
<reference evidence="15" key="1">
    <citation type="submission" date="2018-06" db="EMBL/GenBank/DDBJ databases">
        <authorList>
            <person name="Zhirakovskaya E."/>
        </authorList>
    </citation>
    <scope>NUCLEOTIDE SEQUENCE</scope>
</reference>
<dbReference type="InterPro" id="IPR001505">
    <property type="entry name" value="Copper_CuA"/>
</dbReference>
<keyword evidence="4" id="KW-0813">Transport</keyword>
<dbReference type="GO" id="GO:0004129">
    <property type="term" value="F:cytochrome-c oxidase activity"/>
    <property type="evidence" value="ECO:0007669"/>
    <property type="project" value="UniProtKB-EC"/>
</dbReference>
<dbReference type="PANTHER" id="PTHR22888">
    <property type="entry name" value="CYTOCHROME C OXIDASE, SUBUNIT II"/>
    <property type="match status" value="1"/>
</dbReference>
<keyword evidence="11" id="KW-0186">Copper</keyword>
<evidence type="ECO:0000256" key="10">
    <source>
        <dbReference type="ARBA" id="ARBA00022989"/>
    </source>
</evidence>
<dbReference type="Gene3D" id="1.10.287.90">
    <property type="match status" value="1"/>
</dbReference>
<accession>A0A3B0T9W1</accession>
<dbReference type="PROSITE" id="PS50857">
    <property type="entry name" value="COX2_CUA"/>
    <property type="match status" value="1"/>
</dbReference>
<feature type="transmembrane region" description="Helical" evidence="13">
    <location>
        <begin position="82"/>
        <end position="107"/>
    </location>
</feature>
<dbReference type="GO" id="GO:0042773">
    <property type="term" value="P:ATP synthesis coupled electron transport"/>
    <property type="evidence" value="ECO:0007669"/>
    <property type="project" value="TreeGrafter"/>
</dbReference>
<dbReference type="InterPro" id="IPR002429">
    <property type="entry name" value="CcO_II-like_C"/>
</dbReference>
<feature type="transmembrane region" description="Helical" evidence="13">
    <location>
        <begin position="43"/>
        <end position="61"/>
    </location>
</feature>
<dbReference type="InterPro" id="IPR008972">
    <property type="entry name" value="Cupredoxin"/>
</dbReference>
<keyword evidence="8" id="KW-1278">Translocase</keyword>
<protein>
    <recommendedName>
        <fullName evidence="3">cytochrome-c oxidase</fullName>
        <ecNumber evidence="3">7.1.1.9</ecNumber>
    </recommendedName>
</protein>
<dbReference type="Gene3D" id="2.60.40.420">
    <property type="entry name" value="Cupredoxins - blue copper proteins"/>
    <property type="match status" value="1"/>
</dbReference>
<keyword evidence="6 13" id="KW-0812">Transmembrane</keyword>
<dbReference type="EC" id="7.1.1.9" evidence="3"/>
<keyword evidence="9" id="KW-0249">Electron transport</keyword>
<comment type="similarity">
    <text evidence="2">Belongs to the cytochrome c oxidase subunit 2 family.</text>
</comment>
<evidence type="ECO:0000256" key="3">
    <source>
        <dbReference type="ARBA" id="ARBA00012949"/>
    </source>
</evidence>
<dbReference type="GO" id="GO:0016020">
    <property type="term" value="C:membrane"/>
    <property type="evidence" value="ECO:0007669"/>
    <property type="project" value="UniProtKB-SubCell"/>
</dbReference>
<proteinExistence type="inferred from homology"/>
<evidence type="ECO:0000256" key="1">
    <source>
        <dbReference type="ARBA" id="ARBA00004141"/>
    </source>
</evidence>
<evidence type="ECO:0000313" key="15">
    <source>
        <dbReference type="EMBL" id="VAW05594.1"/>
    </source>
</evidence>
<sequence>MVCGLWLVLTTIGLWVTSTYSLLPVLASEQGAEVDYAFETLFLYAMPVFMLVIAVLIYGIAKWRMKEPEQGDTFDNSNVFSWTWFGVSIALASLVFVTPGLTGFLAIRDPPEPDVVIELTGVQWHWDVGFPNMDMTMEAPTELLLPKDKVIRFDMTSVDVLHSFWVPAFRLKQDVIPGEISSVTITPTELGTFEEDPVFRLQCAELCGTGHARMFLPVRVVEPEEFEAWLAGMGDGGMDGMDMTTTTMDMGGDDEDTGGMVLLQPAMPGSSEAGEVSFMEFTAPDDATGTWVICCFQEAGQHYEDGMRATLIVEA</sequence>
<dbReference type="InterPro" id="IPR045187">
    <property type="entry name" value="CcO_II"/>
</dbReference>
<evidence type="ECO:0000256" key="7">
    <source>
        <dbReference type="ARBA" id="ARBA00022723"/>
    </source>
</evidence>
<dbReference type="NCBIfam" id="TIGR02866">
    <property type="entry name" value="CoxB"/>
    <property type="match status" value="1"/>
</dbReference>
<dbReference type="PROSITE" id="PS00078">
    <property type="entry name" value="COX2"/>
    <property type="match status" value="1"/>
</dbReference>
<evidence type="ECO:0000256" key="5">
    <source>
        <dbReference type="ARBA" id="ARBA00022660"/>
    </source>
</evidence>
<keyword evidence="15" id="KW-0560">Oxidoreductase</keyword>
<feature type="domain" description="Cytochrome oxidase subunit II copper A binding" evidence="14">
    <location>
        <begin position="112"/>
        <end position="232"/>
    </location>
</feature>
<keyword evidence="10 13" id="KW-1133">Transmembrane helix</keyword>
<evidence type="ECO:0000256" key="11">
    <source>
        <dbReference type="ARBA" id="ARBA00023008"/>
    </source>
</evidence>
<dbReference type="EMBL" id="UOEI01000435">
    <property type="protein sequence ID" value="VAW05594.1"/>
    <property type="molecule type" value="Genomic_DNA"/>
</dbReference>
<evidence type="ECO:0000259" key="14">
    <source>
        <dbReference type="PROSITE" id="PS50857"/>
    </source>
</evidence>
<evidence type="ECO:0000256" key="4">
    <source>
        <dbReference type="ARBA" id="ARBA00022448"/>
    </source>
</evidence>
<dbReference type="PANTHER" id="PTHR22888:SF9">
    <property type="entry name" value="CYTOCHROME C OXIDASE SUBUNIT 2"/>
    <property type="match status" value="1"/>
</dbReference>
<organism evidence="15">
    <name type="scientific">hydrothermal vent metagenome</name>
    <dbReference type="NCBI Taxonomy" id="652676"/>
    <lineage>
        <taxon>unclassified sequences</taxon>
        <taxon>metagenomes</taxon>
        <taxon>ecological metagenomes</taxon>
    </lineage>
</organism>
<evidence type="ECO:0000256" key="2">
    <source>
        <dbReference type="ARBA" id="ARBA00007866"/>
    </source>
</evidence>